<dbReference type="GO" id="GO:0047661">
    <property type="term" value="F:amino-acid racemase activity"/>
    <property type="evidence" value="ECO:0007669"/>
    <property type="project" value="InterPro"/>
</dbReference>
<comment type="caution">
    <text evidence="3">The sequence shown here is derived from an EMBL/GenBank/DDBJ whole genome shotgun (WGS) entry which is preliminary data.</text>
</comment>
<dbReference type="Pfam" id="PF01177">
    <property type="entry name" value="Asp_Glu_race"/>
    <property type="match status" value="1"/>
</dbReference>
<sequence length="223" mass="24489">MQPKTIGILGGLGPETTAEFYLDLVRIATVRTRPPVCIWSLPLNLKKESEYISIGKHISYYFSLLKQGATALQKAGCERIVIPCNTVHEFHPRLATASGVPITNLIEVVGTEVQRRGWKTVFLLATSRTLKTQLYQKVLSGFGISAMIPNLADQRKLDSLIQGLLGEKESKTHQGFLEGMVARSKSKHIVLGCTDLQLLFSASANVVDSMHELAADTARQIIS</sequence>
<keyword evidence="2" id="KW-0413">Isomerase</keyword>
<dbReference type="EMBL" id="MFEK01000001">
    <property type="protein sequence ID" value="OGE79543.1"/>
    <property type="molecule type" value="Genomic_DNA"/>
</dbReference>
<dbReference type="InterPro" id="IPR004380">
    <property type="entry name" value="Asp_race"/>
</dbReference>
<evidence type="ECO:0008006" key="5">
    <source>
        <dbReference type="Google" id="ProtNLM"/>
    </source>
</evidence>
<evidence type="ECO:0000313" key="4">
    <source>
        <dbReference type="Proteomes" id="UP000176864"/>
    </source>
</evidence>
<comment type="similarity">
    <text evidence="1">Belongs to the aspartate/glutamate racemases family.</text>
</comment>
<dbReference type="PANTHER" id="PTHR21198">
    <property type="entry name" value="GLUTAMATE RACEMASE"/>
    <property type="match status" value="1"/>
</dbReference>
<organism evidence="3 4">
    <name type="scientific">Candidatus Doudnabacteria bacterium RIFCSPHIGHO2_01_FULL_46_14</name>
    <dbReference type="NCBI Taxonomy" id="1817824"/>
    <lineage>
        <taxon>Bacteria</taxon>
        <taxon>Candidatus Doudnaibacteriota</taxon>
    </lineage>
</organism>
<reference evidence="3 4" key="1">
    <citation type="journal article" date="2016" name="Nat. Commun.">
        <title>Thousands of microbial genomes shed light on interconnected biogeochemical processes in an aquifer system.</title>
        <authorList>
            <person name="Anantharaman K."/>
            <person name="Brown C.T."/>
            <person name="Hug L.A."/>
            <person name="Sharon I."/>
            <person name="Castelle C.J."/>
            <person name="Probst A.J."/>
            <person name="Thomas B.C."/>
            <person name="Singh A."/>
            <person name="Wilkins M.J."/>
            <person name="Karaoz U."/>
            <person name="Brodie E.L."/>
            <person name="Williams K.H."/>
            <person name="Hubbard S.S."/>
            <person name="Banfield J.F."/>
        </authorList>
    </citation>
    <scope>NUCLEOTIDE SEQUENCE [LARGE SCALE GENOMIC DNA]</scope>
</reference>
<dbReference type="SUPFAM" id="SSF53681">
    <property type="entry name" value="Aspartate/glutamate racemase"/>
    <property type="match status" value="2"/>
</dbReference>
<gene>
    <name evidence="3" type="ORF">A2751_00420</name>
</gene>
<proteinExistence type="inferred from homology"/>
<accession>A0A1F5NPP5</accession>
<evidence type="ECO:0000313" key="3">
    <source>
        <dbReference type="EMBL" id="OGE79543.1"/>
    </source>
</evidence>
<dbReference type="STRING" id="1817824.A2751_00420"/>
<dbReference type="InterPro" id="IPR015942">
    <property type="entry name" value="Asp/Glu/hydantoin_racemase"/>
</dbReference>
<dbReference type="AlphaFoldDB" id="A0A1F5NPP5"/>
<dbReference type="PANTHER" id="PTHR21198:SF7">
    <property type="entry name" value="ASPARTATE-GLUTAMATE RACEMASE FAMILY"/>
    <property type="match status" value="1"/>
</dbReference>
<name>A0A1F5NPP5_9BACT</name>
<dbReference type="Proteomes" id="UP000176864">
    <property type="component" value="Unassembled WGS sequence"/>
</dbReference>
<protein>
    <recommendedName>
        <fullName evidence="5">Aspartate racemase</fullName>
    </recommendedName>
</protein>
<evidence type="ECO:0000256" key="1">
    <source>
        <dbReference type="ARBA" id="ARBA00007847"/>
    </source>
</evidence>
<evidence type="ECO:0000256" key="2">
    <source>
        <dbReference type="ARBA" id="ARBA00023235"/>
    </source>
</evidence>
<dbReference type="NCBIfam" id="TIGR00035">
    <property type="entry name" value="asp_race"/>
    <property type="match status" value="1"/>
</dbReference>
<dbReference type="Gene3D" id="3.40.50.1860">
    <property type="match status" value="2"/>
</dbReference>
<dbReference type="InterPro" id="IPR001920">
    <property type="entry name" value="Asp/Glu_race"/>
</dbReference>